<reference evidence="2 3" key="1">
    <citation type="submission" date="2020-03" db="EMBL/GenBank/DDBJ databases">
        <title>Draft genome of Streptomyces sp. ventii, isolated from the Axial Seamount in the Pacific Ocean, and resequencing of the two type strains Streptomyces lonarensis strain NCL 716 and Streptomyces bohaiensis strain 11A07.</title>
        <authorList>
            <person name="Loughran R.M."/>
            <person name="Pfannmuller K.M."/>
            <person name="Wasson B.J."/>
            <person name="Deadmond M.C."/>
            <person name="Paddock B.E."/>
            <person name="Koyack M.J."/>
            <person name="Gallegos D.A."/>
            <person name="Mitchell E.A."/>
            <person name="Ushijima B."/>
            <person name="Saw J.H."/>
            <person name="Mcphail K.L."/>
            <person name="Videau P."/>
        </authorList>
    </citation>
    <scope>NUCLEOTIDE SEQUENCE [LARGE SCALE GENOMIC DNA]</scope>
    <source>
        <strain evidence="2 3">NCL716</strain>
    </source>
</reference>
<dbReference type="AlphaFoldDB" id="A0A7X6D185"/>
<feature type="transmembrane region" description="Helical" evidence="1">
    <location>
        <begin position="129"/>
        <end position="150"/>
    </location>
</feature>
<proteinExistence type="predicted"/>
<keyword evidence="3" id="KW-1185">Reference proteome</keyword>
<evidence type="ECO:0000256" key="1">
    <source>
        <dbReference type="SAM" id="Phobius"/>
    </source>
</evidence>
<comment type="caution">
    <text evidence="2">The sequence shown here is derived from an EMBL/GenBank/DDBJ whole genome shotgun (WGS) entry which is preliminary data.</text>
</comment>
<dbReference type="RefSeq" id="WP_167970357.1">
    <property type="nucleotide sequence ID" value="NZ_BHZG01000157.1"/>
</dbReference>
<gene>
    <name evidence="2" type="ORF">HCN56_12360</name>
</gene>
<feature type="transmembrane region" description="Helical" evidence="1">
    <location>
        <begin position="63"/>
        <end position="84"/>
    </location>
</feature>
<accession>A0A7X6D185</accession>
<dbReference type="EMBL" id="JAAVJD010000078">
    <property type="protein sequence ID" value="NJQ06354.1"/>
    <property type="molecule type" value="Genomic_DNA"/>
</dbReference>
<keyword evidence="1" id="KW-0472">Membrane</keyword>
<feature type="transmembrane region" description="Helical" evidence="1">
    <location>
        <begin position="91"/>
        <end position="109"/>
    </location>
</feature>
<dbReference type="Proteomes" id="UP000578686">
    <property type="component" value="Unassembled WGS sequence"/>
</dbReference>
<keyword evidence="1" id="KW-1133">Transmembrane helix</keyword>
<organism evidence="2 3">
    <name type="scientific">Streptomyces lonarensis</name>
    <dbReference type="NCBI Taxonomy" id="700599"/>
    <lineage>
        <taxon>Bacteria</taxon>
        <taxon>Bacillati</taxon>
        <taxon>Actinomycetota</taxon>
        <taxon>Actinomycetes</taxon>
        <taxon>Kitasatosporales</taxon>
        <taxon>Streptomycetaceae</taxon>
        <taxon>Streptomyces</taxon>
    </lineage>
</organism>
<evidence type="ECO:0000313" key="2">
    <source>
        <dbReference type="EMBL" id="NJQ06354.1"/>
    </source>
</evidence>
<evidence type="ECO:0000313" key="3">
    <source>
        <dbReference type="Proteomes" id="UP000578686"/>
    </source>
</evidence>
<feature type="transmembrane region" description="Helical" evidence="1">
    <location>
        <begin position="30"/>
        <end position="51"/>
    </location>
</feature>
<name>A0A7X6D185_9ACTN</name>
<sequence length="704" mass="73243">MTGERTRPDHEPGGRGRVAGALDAVGSAPWWARTGALAAVAVLLVLTALPPWSGPLVGPGEGITGWAAVTALVAAGLLVGGLGLPSALRGAAAAATLTAVLASVAYLRTPEAVDAPSLLSAIAYPAERPAAALALALVATAAAAVCLALAARPGAWLPREGGRRVRGRRLLAVGTAAALLGGLLGAGALAGVDRAQRAVAGGSYYDAVSDPLDPWLRYGYEVTLGDHRETLPHLEPTGVGWQGSLPGPAELTTCLLDRPSPGEDGRTAHGQRIAGSTLVTVEQQDGADAVIGVDPTNGMERWRYTVRHGRVVVPTEDGRGARFAVHLGHVAVSPLCTVHVVIEPLTLVTLDGSSGKVLQETPLSGVGGPGWTFVTDSGTESLADGPDEETASDRRAVVALPRTTHVYLRSSSALAEFTETGELLGYGDLFDCSVLAAPQKEPPAGGVSDAVLLSQNCPGFHVDFVAVPPVPQDPFGSGTAPLLRPVVPSWTGHVPTLGCEAAPRISQLVPPQQLSQLSLVGRWCDRFEGPLILRGLSEQRWVEATELPADTELPLRVVGSTGSRLVWISGGELHRVGPMSDRVFHETDWPLRIVDVGRELLYAGDEAIEAALVDTAPRTVDGHRDDHELVYTVGVSGTVTALIRADHDGPSEFARYAELPGAAGRCAGDRDLLLDRPGQRLLVTCESAAGTEVTVIETERPPEA</sequence>
<feature type="transmembrane region" description="Helical" evidence="1">
    <location>
        <begin position="170"/>
        <end position="190"/>
    </location>
</feature>
<keyword evidence="1" id="KW-0812">Transmembrane</keyword>
<protein>
    <submittedName>
        <fullName evidence="2">Uncharacterized protein</fullName>
    </submittedName>
</protein>